<organism evidence="1 2">
    <name type="scientific">Oleispira antarctica</name>
    <dbReference type="NCBI Taxonomy" id="188908"/>
    <lineage>
        <taxon>Bacteria</taxon>
        <taxon>Pseudomonadati</taxon>
        <taxon>Pseudomonadota</taxon>
        <taxon>Gammaproteobacteria</taxon>
        <taxon>Oceanospirillales</taxon>
        <taxon>Oceanospirillaceae</taxon>
        <taxon>Oleispira</taxon>
    </lineage>
</organism>
<comment type="caution">
    <text evidence="1">The sequence shown here is derived from an EMBL/GenBank/DDBJ whole genome shotgun (WGS) entry which is preliminary data.</text>
</comment>
<dbReference type="SUPFAM" id="SSF52540">
    <property type="entry name" value="P-loop containing nucleoside triphosphate hydrolases"/>
    <property type="match status" value="1"/>
</dbReference>
<name>A0A1Y5HG50_OLEAN</name>
<evidence type="ECO:0000313" key="1">
    <source>
        <dbReference type="EMBL" id="OUS34653.1"/>
    </source>
</evidence>
<dbReference type="PANTHER" id="PTHR34301">
    <property type="entry name" value="DNA-BINDING PROTEIN-RELATED"/>
    <property type="match status" value="1"/>
</dbReference>
<evidence type="ECO:0000313" key="2">
    <source>
        <dbReference type="Proteomes" id="UP000227088"/>
    </source>
</evidence>
<dbReference type="Proteomes" id="UP000227088">
    <property type="component" value="Unassembled WGS sequence"/>
</dbReference>
<protein>
    <recommendedName>
        <fullName evidence="3">ATPase domain-containing protein</fullName>
    </recommendedName>
</protein>
<dbReference type="EMBL" id="MABE01000711">
    <property type="protein sequence ID" value="OUS34653.1"/>
    <property type="molecule type" value="Genomic_DNA"/>
</dbReference>
<dbReference type="AlphaFoldDB" id="A0A1Y5HG50"/>
<reference evidence="2" key="1">
    <citation type="journal article" date="2017" name="Proc. Natl. Acad. Sci. U.S.A.">
        <title>Simulation of Deepwater Horizon oil plume reveals substrate specialization within a complex community of hydrocarbon degraders.</title>
        <authorList>
            <person name="Hu P."/>
            <person name="Dubinsky E.A."/>
            <person name="Probst A.J."/>
            <person name="Wang J."/>
            <person name="Sieber C.M.K."/>
            <person name="Tom L.M."/>
            <person name="Gardinali P."/>
            <person name="Banfield J.F."/>
            <person name="Atlas R.M."/>
            <person name="Andersen G.L."/>
        </authorList>
    </citation>
    <scope>NUCLEOTIDE SEQUENCE [LARGE SCALE GENOMIC DNA]</scope>
</reference>
<gene>
    <name evidence="1" type="ORF">A9R00_12445</name>
</gene>
<sequence>MAKQYLDSLDIGLSNSIALFAHRRSGKTEFVTHDLLPEAEKRGAITYTVDFWANDQNPSECIITGVMNTFHTLPVRKQLKGQPLKEFKASLTGLSAAIENPNISTINQAFSLMSQIHRGDAKKVVLFLDEIQHLATEPAYSTVAAALRTFIDKNKDWLTVVFTGSSQDGLNRLFSQRKSAFYNSTAIEDFPLLGSQYVEFTVQAFSDYTNLSIAISQALRVFNDINQNPEVFSQIIKGLLFSKRNDIEDFYNENVNTYSTSADIQSRWDALTDLDSSVLGLIKGLIDKDFSCGLYSVKAYSIIKEESGADTVTKSTVQYSIDKLRKAGWIYSTGRGQWSFEDEADLVFIRSQKDGGEGPPE</sequence>
<evidence type="ECO:0008006" key="3">
    <source>
        <dbReference type="Google" id="ProtNLM"/>
    </source>
</evidence>
<proteinExistence type="predicted"/>
<dbReference type="PANTHER" id="PTHR34301:SF8">
    <property type="entry name" value="ATPASE DOMAIN-CONTAINING PROTEIN"/>
    <property type="match status" value="1"/>
</dbReference>
<dbReference type="Gene3D" id="3.40.50.300">
    <property type="entry name" value="P-loop containing nucleotide triphosphate hydrolases"/>
    <property type="match status" value="1"/>
</dbReference>
<dbReference type="InterPro" id="IPR027417">
    <property type="entry name" value="P-loop_NTPase"/>
</dbReference>
<accession>A0A1Y5HG50</accession>